<evidence type="ECO:0000313" key="14">
    <source>
        <dbReference type="Proteomes" id="UP000566324"/>
    </source>
</evidence>
<evidence type="ECO:0000256" key="9">
    <source>
        <dbReference type="ARBA" id="ARBA00030407"/>
    </source>
</evidence>
<comment type="function">
    <text evidence="6">Converts molybdopterin precursor Z into molybdopterin. This requires the incorporation of two sulfur atoms into precursor Z to generate a dithiolene group. The sulfur is provided by MoaD.</text>
</comment>
<dbReference type="RefSeq" id="WP_184068606.1">
    <property type="nucleotide sequence ID" value="NZ_JACHNZ010000019.1"/>
</dbReference>
<keyword evidence="14" id="KW-1185">Reference proteome</keyword>
<protein>
    <recommendedName>
        <fullName evidence="4">Molybdopterin synthase catalytic subunit</fullName>
        <ecNumber evidence="3">2.8.1.12</ecNumber>
    </recommendedName>
    <alternativeName>
        <fullName evidence="10">MPT synthase subunit 2</fullName>
    </alternativeName>
    <alternativeName>
        <fullName evidence="8">Molybdenum cofactor biosynthesis protein E</fullName>
    </alternativeName>
    <alternativeName>
        <fullName evidence="9">Molybdopterin-converting factor large subunit</fullName>
    </alternativeName>
    <alternativeName>
        <fullName evidence="11">Molybdopterin-converting factor subunit 2</fullName>
    </alternativeName>
</protein>
<evidence type="ECO:0000256" key="7">
    <source>
        <dbReference type="ARBA" id="ARBA00026066"/>
    </source>
</evidence>
<dbReference type="CDD" id="cd00756">
    <property type="entry name" value="MoaE"/>
    <property type="match status" value="1"/>
</dbReference>
<dbReference type="GO" id="GO:0030366">
    <property type="term" value="F:molybdopterin synthase activity"/>
    <property type="evidence" value="ECO:0007669"/>
    <property type="project" value="UniProtKB-EC"/>
</dbReference>
<sequence>MISVRVQTGAFDLGAETRALSQDRTDIGAIASFVGLVRGGEIEAMTLEHYPAMTVKALEAIAAEAARRWPLLGGTVIHRHGRLLPGDPIVLVAIAAAHRGDAFAACEFVMDYLKTGAPFWKKEETAAESRWVEAKTEDDTARNRWIQHQA</sequence>
<dbReference type="GO" id="GO:0006777">
    <property type="term" value="P:Mo-molybdopterin cofactor biosynthetic process"/>
    <property type="evidence" value="ECO:0007669"/>
    <property type="project" value="UniProtKB-KW"/>
</dbReference>
<proteinExistence type="inferred from homology"/>
<evidence type="ECO:0000256" key="11">
    <source>
        <dbReference type="ARBA" id="ARBA00032474"/>
    </source>
</evidence>
<gene>
    <name evidence="13" type="ORF">GGQ98_001926</name>
</gene>
<evidence type="ECO:0000256" key="1">
    <source>
        <dbReference type="ARBA" id="ARBA00005046"/>
    </source>
</evidence>
<comment type="subunit">
    <text evidence="7">Heterotetramer of 2 MoaD subunits and 2 MoaE subunits. Also stable as homodimer. The enzyme changes between these two forms during catalysis.</text>
</comment>
<comment type="caution">
    <text evidence="13">The sequence shown here is derived from an EMBL/GenBank/DDBJ whole genome shotgun (WGS) entry which is preliminary data.</text>
</comment>
<dbReference type="Pfam" id="PF02391">
    <property type="entry name" value="MoaE"/>
    <property type="match status" value="1"/>
</dbReference>
<dbReference type="Proteomes" id="UP000566324">
    <property type="component" value="Unassembled WGS sequence"/>
</dbReference>
<evidence type="ECO:0000313" key="13">
    <source>
        <dbReference type="EMBL" id="MBB4632306.1"/>
    </source>
</evidence>
<comment type="catalytic activity">
    <reaction evidence="12">
        <text>2 [molybdopterin-synthase sulfur-carrier protein]-C-terminal-Gly-aminoethanethioate + cyclic pyranopterin phosphate + H2O = molybdopterin + 2 [molybdopterin-synthase sulfur-carrier protein]-C-terminal Gly-Gly + 2 H(+)</text>
        <dbReference type="Rhea" id="RHEA:26333"/>
        <dbReference type="Rhea" id="RHEA-COMP:12202"/>
        <dbReference type="Rhea" id="RHEA-COMP:19907"/>
        <dbReference type="ChEBI" id="CHEBI:15377"/>
        <dbReference type="ChEBI" id="CHEBI:15378"/>
        <dbReference type="ChEBI" id="CHEBI:58698"/>
        <dbReference type="ChEBI" id="CHEBI:59648"/>
        <dbReference type="ChEBI" id="CHEBI:90778"/>
        <dbReference type="ChEBI" id="CHEBI:232372"/>
        <dbReference type="EC" id="2.8.1.12"/>
    </reaction>
</comment>
<organism evidence="13 14">
    <name type="scientific">Sphingosinicella soli</name>
    <dbReference type="NCBI Taxonomy" id="333708"/>
    <lineage>
        <taxon>Bacteria</taxon>
        <taxon>Pseudomonadati</taxon>
        <taxon>Pseudomonadota</taxon>
        <taxon>Alphaproteobacteria</taxon>
        <taxon>Sphingomonadales</taxon>
        <taxon>Sphingosinicellaceae</taxon>
        <taxon>Sphingosinicella</taxon>
    </lineage>
</organism>
<dbReference type="SUPFAM" id="SSF54690">
    <property type="entry name" value="Molybdopterin synthase subunit MoaE"/>
    <property type="match status" value="1"/>
</dbReference>
<evidence type="ECO:0000256" key="3">
    <source>
        <dbReference type="ARBA" id="ARBA00011950"/>
    </source>
</evidence>
<reference evidence="13 14" key="1">
    <citation type="submission" date="2020-08" db="EMBL/GenBank/DDBJ databases">
        <title>Genomic Encyclopedia of Type Strains, Phase IV (KMG-IV): sequencing the most valuable type-strain genomes for metagenomic binning, comparative biology and taxonomic classification.</title>
        <authorList>
            <person name="Goeker M."/>
        </authorList>
    </citation>
    <scope>NUCLEOTIDE SEQUENCE [LARGE SCALE GENOMIC DNA]</scope>
    <source>
        <strain evidence="13 14">DSM 17328</strain>
    </source>
</reference>
<dbReference type="PANTHER" id="PTHR23404">
    <property type="entry name" value="MOLYBDOPTERIN SYNTHASE RELATED"/>
    <property type="match status" value="1"/>
</dbReference>
<keyword evidence="13" id="KW-0808">Transferase</keyword>
<dbReference type="InterPro" id="IPR036563">
    <property type="entry name" value="MoaE_sf"/>
</dbReference>
<accession>A0A7W7B1I4</accession>
<comment type="pathway">
    <text evidence="1">Cofactor biosynthesis; molybdopterin biosynthesis.</text>
</comment>
<evidence type="ECO:0000256" key="10">
    <source>
        <dbReference type="ARBA" id="ARBA00030781"/>
    </source>
</evidence>
<evidence type="ECO:0000256" key="2">
    <source>
        <dbReference type="ARBA" id="ARBA00005426"/>
    </source>
</evidence>
<evidence type="ECO:0000256" key="5">
    <source>
        <dbReference type="ARBA" id="ARBA00023150"/>
    </source>
</evidence>
<dbReference type="InterPro" id="IPR003448">
    <property type="entry name" value="Mopterin_biosynth_MoaE"/>
</dbReference>
<dbReference type="EMBL" id="JACHNZ010000019">
    <property type="protein sequence ID" value="MBB4632306.1"/>
    <property type="molecule type" value="Genomic_DNA"/>
</dbReference>
<dbReference type="UniPathway" id="UPA00344"/>
<name>A0A7W7B1I4_9SPHN</name>
<dbReference type="Gene3D" id="3.90.1170.40">
    <property type="entry name" value="Molybdopterin biosynthesis MoaE subunit"/>
    <property type="match status" value="1"/>
</dbReference>
<evidence type="ECO:0000256" key="4">
    <source>
        <dbReference type="ARBA" id="ARBA00013858"/>
    </source>
</evidence>
<keyword evidence="5" id="KW-0501">Molybdenum cofactor biosynthesis</keyword>
<dbReference type="EC" id="2.8.1.12" evidence="3"/>
<evidence type="ECO:0000256" key="12">
    <source>
        <dbReference type="ARBA" id="ARBA00049878"/>
    </source>
</evidence>
<evidence type="ECO:0000256" key="6">
    <source>
        <dbReference type="ARBA" id="ARBA00025448"/>
    </source>
</evidence>
<dbReference type="AlphaFoldDB" id="A0A7W7B1I4"/>
<comment type="similarity">
    <text evidence="2">Belongs to the MoaE family.</text>
</comment>
<evidence type="ECO:0000256" key="8">
    <source>
        <dbReference type="ARBA" id="ARBA00029745"/>
    </source>
</evidence>